<name>A0A090TY69_9VIBR</name>
<reference evidence="2 3" key="2">
    <citation type="submission" date="2014-09" db="EMBL/GenBank/DDBJ databases">
        <authorList>
            <consortium name="NBRP consortium"/>
            <person name="Sawabe T."/>
            <person name="Meirelles P."/>
            <person name="Nakanishi M."/>
            <person name="Sayaka M."/>
            <person name="Hattori M."/>
            <person name="Ohkuma M."/>
        </authorList>
    </citation>
    <scope>NUCLEOTIDE SEQUENCE [LARGE SCALE GENOMIC DNA]</scope>
    <source>
        <strain evidence="2 3">JCM 19240</strain>
    </source>
</reference>
<evidence type="ECO:0000313" key="3">
    <source>
        <dbReference type="Proteomes" id="UP000029224"/>
    </source>
</evidence>
<organism evidence="2 3">
    <name type="scientific">Vibrio maritimus</name>
    <dbReference type="NCBI Taxonomy" id="990268"/>
    <lineage>
        <taxon>Bacteria</taxon>
        <taxon>Pseudomonadati</taxon>
        <taxon>Pseudomonadota</taxon>
        <taxon>Gammaproteobacteria</taxon>
        <taxon>Vibrionales</taxon>
        <taxon>Vibrionaceae</taxon>
        <taxon>Vibrio</taxon>
    </lineage>
</organism>
<reference evidence="2 3" key="1">
    <citation type="submission" date="2014-09" db="EMBL/GenBank/DDBJ databases">
        <title>Vibrio maritimus JCM 19240. (C210) whole genome shotgun sequence.</title>
        <authorList>
            <person name="Sawabe T."/>
            <person name="Meirelles P."/>
            <person name="Nakanishi M."/>
            <person name="Sayaka M."/>
            <person name="Hattori M."/>
            <person name="Ohkuma M."/>
        </authorList>
    </citation>
    <scope>NUCLEOTIDE SEQUENCE [LARGE SCALE GENOMIC DNA]</scope>
    <source>
        <strain evidence="2 3">JCM 19240</strain>
    </source>
</reference>
<keyword evidence="3" id="KW-1185">Reference proteome</keyword>
<dbReference type="EMBL" id="BBMT01000008">
    <property type="protein sequence ID" value="GAL35822.1"/>
    <property type="molecule type" value="Genomic_DNA"/>
</dbReference>
<feature type="compositionally biased region" description="Basic and acidic residues" evidence="1">
    <location>
        <begin position="49"/>
        <end position="66"/>
    </location>
</feature>
<feature type="region of interest" description="Disordered" evidence="1">
    <location>
        <begin position="1"/>
        <end position="90"/>
    </location>
</feature>
<comment type="caution">
    <text evidence="2">The sequence shown here is derived from an EMBL/GenBank/DDBJ whole genome shotgun (WGS) entry which is preliminary data.</text>
</comment>
<proteinExistence type="predicted"/>
<protein>
    <submittedName>
        <fullName evidence="2">Zinc ABC transporter periplasmic-binding protein ZnuA</fullName>
    </submittedName>
</protein>
<dbReference type="OrthoDB" id="5879644at2"/>
<sequence length="90" mass="10753">MSEKMQHTKHTTSEKMKRIYGEQVEHKHNKDHLEFSDKDKSHPHQKHGGKNEGHKHLINHHADGKHEKHHHDKKHSHKKSTRIHHKTSTK</sequence>
<feature type="compositionally biased region" description="Basic residues" evidence="1">
    <location>
        <begin position="67"/>
        <end position="90"/>
    </location>
</feature>
<accession>A0A090TY69</accession>
<gene>
    <name evidence="2" type="ORF">JCM19240_4757</name>
</gene>
<dbReference type="AlphaFoldDB" id="A0A090TY69"/>
<evidence type="ECO:0000256" key="1">
    <source>
        <dbReference type="SAM" id="MobiDB-lite"/>
    </source>
</evidence>
<dbReference type="Proteomes" id="UP000029224">
    <property type="component" value="Unassembled WGS sequence"/>
</dbReference>
<evidence type="ECO:0000313" key="2">
    <source>
        <dbReference type="EMBL" id="GAL35822.1"/>
    </source>
</evidence>
<feature type="compositionally biased region" description="Basic and acidic residues" evidence="1">
    <location>
        <begin position="1"/>
        <end position="42"/>
    </location>
</feature>